<comment type="caution">
    <text evidence="1">The sequence shown here is derived from an EMBL/GenBank/DDBJ whole genome shotgun (WGS) entry which is preliminary data.</text>
</comment>
<protein>
    <submittedName>
        <fullName evidence="1">Uncharacterized protein</fullName>
    </submittedName>
</protein>
<organism evidence="1 2">
    <name type="scientific">Manihot esculenta</name>
    <name type="common">Cassava</name>
    <name type="synonym">Jatropha manihot</name>
    <dbReference type="NCBI Taxonomy" id="3983"/>
    <lineage>
        <taxon>Eukaryota</taxon>
        <taxon>Viridiplantae</taxon>
        <taxon>Streptophyta</taxon>
        <taxon>Embryophyta</taxon>
        <taxon>Tracheophyta</taxon>
        <taxon>Spermatophyta</taxon>
        <taxon>Magnoliopsida</taxon>
        <taxon>eudicotyledons</taxon>
        <taxon>Gunneridae</taxon>
        <taxon>Pentapetalae</taxon>
        <taxon>rosids</taxon>
        <taxon>fabids</taxon>
        <taxon>Malpighiales</taxon>
        <taxon>Euphorbiaceae</taxon>
        <taxon>Crotonoideae</taxon>
        <taxon>Manihoteae</taxon>
        <taxon>Manihot</taxon>
    </lineage>
</organism>
<sequence>MEFICSAGFIRMGNANGRSDEEGTSGESYEQDHMECAAHDRAGYHVSGQYAEAEPMANSPPSSPRRYLQPPPAFNPQVPIVPLPRPTEMMHVQNYALAHNVTDSRDAFSKKLSAVMITWSYGGKQIAVTGSWDNWDKREHLHKVGKDFVILKMLPAGVFHYRFIVDEQLMYASDLPWECDDSGTAYNILDVEEDVPEAPERLSEFETPPSPVTSYDNESLDDYDFSKQPPDRPPQLQLTLLNDRSSAVESHQSLPRPRHAVLNHLYIQNNRGQPVALGSTHRFLQKYVTVVLYKPTRQ</sequence>
<dbReference type="EMBL" id="CM004399">
    <property type="protein sequence ID" value="KAG8640475.1"/>
    <property type="molecule type" value="Genomic_DNA"/>
</dbReference>
<name>A0ACB7GL34_MANES</name>
<evidence type="ECO:0000313" key="1">
    <source>
        <dbReference type="EMBL" id="KAG8640475.1"/>
    </source>
</evidence>
<evidence type="ECO:0000313" key="2">
    <source>
        <dbReference type="Proteomes" id="UP000091857"/>
    </source>
</evidence>
<proteinExistence type="predicted"/>
<gene>
    <name evidence="1" type="ORF">MANES_13G062000v8</name>
</gene>
<accession>A0ACB7GL34</accession>
<reference evidence="2" key="1">
    <citation type="journal article" date="2016" name="Nat. Biotechnol.">
        <title>Sequencing wild and cultivated cassava and related species reveals extensive interspecific hybridization and genetic diversity.</title>
        <authorList>
            <person name="Bredeson J.V."/>
            <person name="Lyons J.B."/>
            <person name="Prochnik S.E."/>
            <person name="Wu G.A."/>
            <person name="Ha C.M."/>
            <person name="Edsinger-Gonzales E."/>
            <person name="Grimwood J."/>
            <person name="Schmutz J."/>
            <person name="Rabbi I.Y."/>
            <person name="Egesi C."/>
            <person name="Nauluvula P."/>
            <person name="Lebot V."/>
            <person name="Ndunguru J."/>
            <person name="Mkamilo G."/>
            <person name="Bart R.S."/>
            <person name="Setter T.L."/>
            <person name="Gleadow R.M."/>
            <person name="Kulakow P."/>
            <person name="Ferguson M.E."/>
            <person name="Rounsley S."/>
            <person name="Rokhsar D.S."/>
        </authorList>
    </citation>
    <scope>NUCLEOTIDE SEQUENCE [LARGE SCALE GENOMIC DNA]</scope>
    <source>
        <strain evidence="2">cv. AM560-2</strain>
    </source>
</reference>
<keyword evidence="2" id="KW-1185">Reference proteome</keyword>
<dbReference type="Proteomes" id="UP000091857">
    <property type="component" value="Chromosome 13"/>
</dbReference>